<dbReference type="Proteomes" id="UP000317650">
    <property type="component" value="Chromosome 7"/>
</dbReference>
<feature type="compositionally biased region" description="Pro residues" evidence="3">
    <location>
        <begin position="76"/>
        <end position="86"/>
    </location>
</feature>
<dbReference type="PROSITE" id="PS51444">
    <property type="entry name" value="FH2"/>
    <property type="match status" value="1"/>
</dbReference>
<dbReference type="EMBL" id="PYDT01000005">
    <property type="protein sequence ID" value="THU59337.1"/>
    <property type="molecule type" value="Genomic_DNA"/>
</dbReference>
<dbReference type="PANTHER" id="PTHR45733:SF10">
    <property type="entry name" value="FORMIN-LIKE PROTEIN 15A-RELATED"/>
    <property type="match status" value="1"/>
</dbReference>
<dbReference type="InterPro" id="IPR015425">
    <property type="entry name" value="FH2_Formin"/>
</dbReference>
<dbReference type="Pfam" id="PF02181">
    <property type="entry name" value="FH2"/>
    <property type="match status" value="1"/>
</dbReference>
<feature type="compositionally biased region" description="Pro residues" evidence="3">
    <location>
        <begin position="12"/>
        <end position="26"/>
    </location>
</feature>
<dbReference type="AlphaFoldDB" id="A0A4S8JC35"/>
<proteinExistence type="inferred from homology"/>
<feature type="region of interest" description="Disordered" evidence="3">
    <location>
        <begin position="1"/>
        <end position="307"/>
    </location>
</feature>
<protein>
    <recommendedName>
        <fullName evidence="2">Formin-like protein</fullName>
    </recommendedName>
</protein>
<dbReference type="InterPro" id="IPR042201">
    <property type="entry name" value="FH2_Formin_sf"/>
</dbReference>
<feature type="domain" description="FH2" evidence="4">
    <location>
        <begin position="308"/>
        <end position="714"/>
    </location>
</feature>
<organism evidence="5 6">
    <name type="scientific">Musa balbisiana</name>
    <name type="common">Banana</name>
    <dbReference type="NCBI Taxonomy" id="52838"/>
    <lineage>
        <taxon>Eukaryota</taxon>
        <taxon>Viridiplantae</taxon>
        <taxon>Streptophyta</taxon>
        <taxon>Embryophyta</taxon>
        <taxon>Tracheophyta</taxon>
        <taxon>Spermatophyta</taxon>
        <taxon>Magnoliopsida</taxon>
        <taxon>Liliopsida</taxon>
        <taxon>Zingiberales</taxon>
        <taxon>Musaceae</taxon>
        <taxon>Musa</taxon>
    </lineage>
</organism>
<evidence type="ECO:0000256" key="3">
    <source>
        <dbReference type="SAM" id="MobiDB-lite"/>
    </source>
</evidence>
<keyword evidence="6" id="KW-1185">Reference proteome</keyword>
<accession>A0A4S8JC35</accession>
<evidence type="ECO:0000259" key="4">
    <source>
        <dbReference type="PROSITE" id="PS51444"/>
    </source>
</evidence>
<evidence type="ECO:0000313" key="6">
    <source>
        <dbReference type="Proteomes" id="UP000317650"/>
    </source>
</evidence>
<feature type="compositionally biased region" description="Pro residues" evidence="3">
    <location>
        <begin position="39"/>
        <end position="67"/>
    </location>
</feature>
<reference evidence="5 6" key="1">
    <citation type="journal article" date="2019" name="Nat. Plants">
        <title>Genome sequencing of Musa balbisiana reveals subgenome evolution and function divergence in polyploid bananas.</title>
        <authorList>
            <person name="Yao X."/>
        </authorList>
    </citation>
    <scope>NUCLEOTIDE SEQUENCE [LARGE SCALE GENOMIC DNA]</scope>
    <source>
        <strain evidence="6">cv. DH-PKW</strain>
        <tissue evidence="5">Leaves</tissue>
    </source>
</reference>
<dbReference type="PANTHER" id="PTHR45733">
    <property type="entry name" value="FORMIN-J"/>
    <property type="match status" value="1"/>
</dbReference>
<evidence type="ECO:0000313" key="5">
    <source>
        <dbReference type="EMBL" id="THU59337.1"/>
    </source>
</evidence>
<comment type="similarity">
    <text evidence="1">Belongs to the formin-like family. Class-II subfamily.</text>
</comment>
<feature type="compositionally biased region" description="Pro residues" evidence="3">
    <location>
        <begin position="94"/>
        <end position="106"/>
    </location>
</feature>
<dbReference type="STRING" id="52838.A0A4S8JC35"/>
<gene>
    <name evidence="5" type="ORF">C4D60_Mb07t01090</name>
</gene>
<evidence type="ECO:0000256" key="1">
    <source>
        <dbReference type="ARBA" id="ARBA00006468"/>
    </source>
</evidence>
<feature type="compositionally biased region" description="Pro residues" evidence="3">
    <location>
        <begin position="119"/>
        <end position="281"/>
    </location>
</feature>
<feature type="compositionally biased region" description="Basic and acidic residues" evidence="3">
    <location>
        <begin position="739"/>
        <end position="749"/>
    </location>
</feature>
<dbReference type="InterPro" id="IPR051144">
    <property type="entry name" value="Formin_homology_domain"/>
</dbReference>
<dbReference type="Gene3D" id="1.20.58.2220">
    <property type="entry name" value="Formin, FH2 domain"/>
    <property type="match status" value="1"/>
</dbReference>
<dbReference type="SMART" id="SM00498">
    <property type="entry name" value="FH2"/>
    <property type="match status" value="1"/>
</dbReference>
<name>A0A4S8JC35_MUSBA</name>
<dbReference type="SUPFAM" id="SSF101447">
    <property type="entry name" value="Formin homology 2 domain (FH2 domain)"/>
    <property type="match status" value="1"/>
</dbReference>
<feature type="compositionally biased region" description="Basic and acidic residues" evidence="3">
    <location>
        <begin position="700"/>
        <end position="716"/>
    </location>
</feature>
<feature type="region of interest" description="Disordered" evidence="3">
    <location>
        <begin position="700"/>
        <end position="749"/>
    </location>
</feature>
<sequence length="749" mass="79497">MTARTSTESSPLSPPPPPPPPPPLSPPSIMFLGTSVRSSPPPPPPPPPPMRNTSCAPPPPPPPPSLPPNHGGKPLVPRPPPPPPLPRASLKSPPSVPPPPPPPPMPYSSSSKFPNGATTPPPPSVHGTPSPPPPPPPPPGLYGGTTPPPPPPPPVLGPCSGAPPPPPPPPHLGPRSGAPPPPPPPGPPPPPPPPGSRVSAPPPPPPPVLRGGAPPPPPPPGSRGNVPLPPPPPGPRGSAPPPPPPPGPRGSAPPPPPPPGARTPPPPAPPRAPGAPPPPPSSSQADARGLSPNGARGRGLTRSAALNSSNLAPRRSLLKPLHWVKVTRAVQGSLWAELQRSGDALSASEFDVSELESLFSAVVPKKDDSSKSDGRRKSLGSKSDKVHLIELRRANNTEIMLTKVKMPLPDLMSAALALDDSILDVDQVENLIKFCPTKEEMELLKGYTGDKEKLGKCEQVKYPAAYFLELMKVPRVESKLRVFSFKIQFVSQVSDLRKSLNTIDSACEQIRNSIKLKEIMKKILFLGNTLNQGTARGSAIGFRLDSILKLTDTRATNNKMTLMHYLCKVLALRSPHLLDFYEDLTSLEAASKIQLKSLAEEMQAIVKGLEKVELELNASEKDGPVSEIFRKTLKEFVVVAGADVQSLTTLYKEVGKNADALAIYFGEDPARCPFEQVISTLLNFVLMFRRAHQENCKQAELEKKKAEKEREMEKSKASTPSSKNVGFKGNKLEPAAAGSKDENRVYKQA</sequence>
<comment type="caution">
    <text evidence="5">The sequence shown here is derived from an EMBL/GenBank/DDBJ whole genome shotgun (WGS) entry which is preliminary data.</text>
</comment>
<evidence type="ECO:0000256" key="2">
    <source>
        <dbReference type="RuleBase" id="RU361260"/>
    </source>
</evidence>